<proteinExistence type="predicted"/>
<dbReference type="RefSeq" id="WP_010851399.1">
    <property type="nucleotide sequence ID" value="NZ_HF570956.1"/>
</dbReference>
<dbReference type="AlphaFoldDB" id="N0DYT1"/>
<keyword evidence="2" id="KW-1185">Reference proteome</keyword>
<dbReference type="EMBL" id="CAIZ01000004">
    <property type="protein sequence ID" value="CCH68495.1"/>
    <property type="molecule type" value="Genomic_DNA"/>
</dbReference>
<dbReference type="OrthoDB" id="4838852at2"/>
<protein>
    <submittedName>
        <fullName evidence="1">Uncharacterized protein</fullName>
    </submittedName>
</protein>
<gene>
    <name evidence="1" type="ORF">BN10_1010010</name>
</gene>
<dbReference type="HOGENOM" id="CLU_3012792_0_0_11"/>
<name>N0DYT1_9MICO</name>
<reference evidence="1 2" key="1">
    <citation type="journal article" date="2013" name="ISME J.">
        <title>A metabolic model for members of the genus Tetrasphaera involved in enhanced biological phosphorus removal.</title>
        <authorList>
            <person name="Kristiansen R."/>
            <person name="Nguyen H.T.T."/>
            <person name="Saunders A.M."/>
            <person name="Nielsen J.L."/>
            <person name="Wimmer R."/>
            <person name="Le V.Q."/>
            <person name="McIlroy S.J."/>
            <person name="Petrovski S."/>
            <person name="Seviour R.J."/>
            <person name="Calteau A."/>
            <person name="Nielsen K.L."/>
            <person name="Nielsen P.H."/>
        </authorList>
    </citation>
    <scope>NUCLEOTIDE SEQUENCE [LARGE SCALE GENOMIC DNA]</scope>
    <source>
        <strain evidence="1 2">Lp2</strain>
    </source>
</reference>
<organism evidence="1 2">
    <name type="scientific">Phycicoccus elongatus Lp2</name>
    <dbReference type="NCBI Taxonomy" id="1193181"/>
    <lineage>
        <taxon>Bacteria</taxon>
        <taxon>Bacillati</taxon>
        <taxon>Actinomycetota</taxon>
        <taxon>Actinomycetes</taxon>
        <taxon>Micrococcales</taxon>
        <taxon>Intrasporangiaceae</taxon>
        <taxon>Phycicoccus</taxon>
    </lineage>
</organism>
<sequence length="56" mass="6749">MTTHRIFQIEAAQQLADRLRTARHIGRSWTRVQDRDFERETNELQIMAQAGPYRMF</sequence>
<dbReference type="Proteomes" id="UP000013167">
    <property type="component" value="Unassembled WGS sequence"/>
</dbReference>
<accession>N0DYT1</accession>
<evidence type="ECO:0000313" key="2">
    <source>
        <dbReference type="Proteomes" id="UP000013167"/>
    </source>
</evidence>
<comment type="caution">
    <text evidence="1">The sequence shown here is derived from an EMBL/GenBank/DDBJ whole genome shotgun (WGS) entry which is preliminary data.</text>
</comment>
<evidence type="ECO:0000313" key="1">
    <source>
        <dbReference type="EMBL" id="CCH68495.1"/>
    </source>
</evidence>